<sequence>MQSSPSPPETTATSSFFDPRIDPAELALLNSNAEPRSPKSLSVRAFLPLPSITPSPISSAGDPTPNPNVLSLRVLFPPSTPTWIATPPTPPPKPIRRSNTVSSRRQLFFKQISPSASFPASMHPHAARNINKRLKRSSSVPTLSTRSRHRSHTFHGIMGVPHLTQSPEEIPSIDNPFFPLNGIPCGPATTRHRSGLNAKTIFHIAPAEDYKSNVLSPDELSPEGSWSDHSMEDLWETEKRKDALRRFHALKELLATEVRYFVDLKALVTVYLRNLPTLAPRSLTTSSTFGRASASFTTGPWVQSYTQLQAAALSSSATLPETQNLASSTSSVKEPKANSRYLFSDAELESLTRNAEEILQLHEHFVKELRHVLEPLEFPMEHDNEQGYGHLGNLDSATRAVSTKFATEASRFNAYQSFCAGHPEAMDIIRKVSQQFPLEIDAFEHRCATMVFDLSELGNQPAPSGSQHSSRPTGSSTNQTLNVDDRKRAMSLSSLDGAVRALRPRPSMGIMTKDSVVCSLETRKEKAPPRIALTDYMIKPIQRICKYPLLLDQLLPSKALRTLSPNTAEARSDVDVVVQSAAQAMRHVAASVDEARHRQDIAIQSALIFSRICLGLSSASSVPSFQTLTPEFFSSLGNCLLSGSLDVMHYHRNRPLGQTSNIKAKYLGAFLYPGGYLVLVKACKGKKYEPRHWFSLADFEVSDVEENGAMLPCSFRLSSGEKHFELAAACQREKDSWFSSIHESLTQPCVWINEPTPSFKFDSKGELLPESEDGHSEPPSGLPTIRSIPELAHPSDTETSEPFFASLRGNSRVRKSRIGYENPQSFRYDMPPPSRRSSSTSVKAIFSPMSSDNETVVIRRSSPIARLQVDQELQDVISQSCLNARSYAFSHEQELFQAPKSTRSGFTRSNSGIGMARLSKHESVRVSRRRTTDRVGSMAREMPPLHPSKSGRKNIKKLSITSISVNVEDVNSTAFQDSSPSSCPSPPSSSQSSSSRVTSLRTPATRASTLPTPPPLSSGDQSPIKPRSFVRNVKGLFQFRPPPVSVIISHPSQTSVPEPAPLLEPSSAAGNMLHRWTKDSLRRRARSTHDQPGDNDSERPCSIAPTRTSTLLSA</sequence>
<feature type="region of interest" description="Disordered" evidence="1">
    <location>
        <begin position="763"/>
        <end position="802"/>
    </location>
</feature>
<dbReference type="Gene3D" id="2.30.29.30">
    <property type="entry name" value="Pleckstrin-homology domain (PH domain)/Phosphotyrosine-binding domain (PTB)"/>
    <property type="match status" value="1"/>
</dbReference>
<dbReference type="STRING" id="686832.A0A0C3CQL5"/>
<protein>
    <recommendedName>
        <fullName evidence="2">DH domain-containing protein</fullName>
    </recommendedName>
</protein>
<name>A0A0C3CQL5_HEBCY</name>
<feature type="region of interest" description="Disordered" evidence="1">
    <location>
        <begin position="973"/>
        <end position="1026"/>
    </location>
</feature>
<feature type="region of interest" description="Disordered" evidence="1">
    <location>
        <begin position="458"/>
        <end position="485"/>
    </location>
</feature>
<dbReference type="Proteomes" id="UP000053424">
    <property type="component" value="Unassembled WGS sequence"/>
</dbReference>
<dbReference type="InterPro" id="IPR051092">
    <property type="entry name" value="FYVE_RhoGEF_PH"/>
</dbReference>
<evidence type="ECO:0000256" key="1">
    <source>
        <dbReference type="SAM" id="MobiDB-lite"/>
    </source>
</evidence>
<evidence type="ECO:0000259" key="2">
    <source>
        <dbReference type="PROSITE" id="PS50010"/>
    </source>
</evidence>
<dbReference type="GO" id="GO:0005085">
    <property type="term" value="F:guanyl-nucleotide exchange factor activity"/>
    <property type="evidence" value="ECO:0007669"/>
    <property type="project" value="InterPro"/>
</dbReference>
<feature type="compositionally biased region" description="Basic and acidic residues" evidence="1">
    <location>
        <begin position="763"/>
        <end position="776"/>
    </location>
</feature>
<dbReference type="PANTHER" id="PTHR12673">
    <property type="entry name" value="FACIOGENITAL DYSPLASIA PROTEIN"/>
    <property type="match status" value="1"/>
</dbReference>
<feature type="compositionally biased region" description="Polar residues" evidence="1">
    <location>
        <begin position="458"/>
        <end position="482"/>
    </location>
</feature>
<dbReference type="PROSITE" id="PS50010">
    <property type="entry name" value="DH_2"/>
    <property type="match status" value="1"/>
</dbReference>
<reference evidence="3 4" key="1">
    <citation type="submission" date="2014-04" db="EMBL/GenBank/DDBJ databases">
        <authorList>
            <consortium name="DOE Joint Genome Institute"/>
            <person name="Kuo A."/>
            <person name="Gay G."/>
            <person name="Dore J."/>
            <person name="Kohler A."/>
            <person name="Nagy L.G."/>
            <person name="Floudas D."/>
            <person name="Copeland A."/>
            <person name="Barry K.W."/>
            <person name="Cichocki N."/>
            <person name="Veneault-Fourrey C."/>
            <person name="LaButti K."/>
            <person name="Lindquist E.A."/>
            <person name="Lipzen A."/>
            <person name="Lundell T."/>
            <person name="Morin E."/>
            <person name="Murat C."/>
            <person name="Sun H."/>
            <person name="Tunlid A."/>
            <person name="Henrissat B."/>
            <person name="Grigoriev I.V."/>
            <person name="Hibbett D.S."/>
            <person name="Martin F."/>
            <person name="Nordberg H.P."/>
            <person name="Cantor M.N."/>
            <person name="Hua S.X."/>
        </authorList>
    </citation>
    <scope>NUCLEOTIDE SEQUENCE [LARGE SCALE GENOMIC DNA]</scope>
    <source>
        <strain evidence="4">h7</strain>
    </source>
</reference>
<dbReference type="HOGENOM" id="CLU_003322_0_0_1"/>
<dbReference type="GO" id="GO:0005737">
    <property type="term" value="C:cytoplasm"/>
    <property type="evidence" value="ECO:0007669"/>
    <property type="project" value="TreeGrafter"/>
</dbReference>
<dbReference type="PANTHER" id="PTHR12673:SF270">
    <property type="entry name" value="FYVE-TYPE DOMAIN-CONTAINING PROTEIN"/>
    <property type="match status" value="1"/>
</dbReference>
<feature type="region of interest" description="Disordered" evidence="1">
    <location>
        <begin position="1050"/>
        <end position="1114"/>
    </location>
</feature>
<dbReference type="InterPro" id="IPR035899">
    <property type="entry name" value="DBL_dom_sf"/>
</dbReference>
<dbReference type="EMBL" id="KN831771">
    <property type="protein sequence ID" value="KIM46394.1"/>
    <property type="molecule type" value="Genomic_DNA"/>
</dbReference>
<feature type="compositionally biased region" description="Polar residues" evidence="1">
    <location>
        <begin position="1105"/>
        <end position="1114"/>
    </location>
</feature>
<proteinExistence type="predicted"/>
<keyword evidence="4" id="KW-1185">Reference proteome</keyword>
<dbReference type="SUPFAM" id="SSF50729">
    <property type="entry name" value="PH domain-like"/>
    <property type="match status" value="1"/>
</dbReference>
<dbReference type="OrthoDB" id="1716625at2759"/>
<feature type="compositionally biased region" description="Basic and acidic residues" evidence="1">
    <location>
        <begin position="919"/>
        <end position="933"/>
    </location>
</feature>
<reference evidence="4" key="2">
    <citation type="submission" date="2015-01" db="EMBL/GenBank/DDBJ databases">
        <title>Evolutionary Origins and Diversification of the Mycorrhizal Mutualists.</title>
        <authorList>
            <consortium name="DOE Joint Genome Institute"/>
            <consortium name="Mycorrhizal Genomics Consortium"/>
            <person name="Kohler A."/>
            <person name="Kuo A."/>
            <person name="Nagy L.G."/>
            <person name="Floudas D."/>
            <person name="Copeland A."/>
            <person name="Barry K.W."/>
            <person name="Cichocki N."/>
            <person name="Veneault-Fourrey C."/>
            <person name="LaButti K."/>
            <person name="Lindquist E.A."/>
            <person name="Lipzen A."/>
            <person name="Lundell T."/>
            <person name="Morin E."/>
            <person name="Murat C."/>
            <person name="Riley R."/>
            <person name="Ohm R."/>
            <person name="Sun H."/>
            <person name="Tunlid A."/>
            <person name="Henrissat B."/>
            <person name="Grigoriev I.V."/>
            <person name="Hibbett D.S."/>
            <person name="Martin F."/>
        </authorList>
    </citation>
    <scope>NUCLEOTIDE SEQUENCE [LARGE SCALE GENOMIC DNA]</scope>
    <source>
        <strain evidence="4">h7</strain>
    </source>
</reference>
<feature type="domain" description="DH" evidence="2">
    <location>
        <begin position="245"/>
        <end position="595"/>
    </location>
</feature>
<dbReference type="InterPro" id="IPR000219">
    <property type="entry name" value="DH_dom"/>
</dbReference>
<accession>A0A0C3CQL5</accession>
<organism evidence="3 4">
    <name type="scientific">Hebeloma cylindrosporum</name>
    <dbReference type="NCBI Taxonomy" id="76867"/>
    <lineage>
        <taxon>Eukaryota</taxon>
        <taxon>Fungi</taxon>
        <taxon>Dikarya</taxon>
        <taxon>Basidiomycota</taxon>
        <taxon>Agaricomycotina</taxon>
        <taxon>Agaricomycetes</taxon>
        <taxon>Agaricomycetidae</taxon>
        <taxon>Agaricales</taxon>
        <taxon>Agaricineae</taxon>
        <taxon>Hymenogastraceae</taxon>
        <taxon>Hebeloma</taxon>
    </lineage>
</organism>
<dbReference type="InterPro" id="IPR011993">
    <property type="entry name" value="PH-like_dom_sf"/>
</dbReference>
<dbReference type="Gene3D" id="1.20.900.10">
    <property type="entry name" value="Dbl homology (DH) domain"/>
    <property type="match status" value="2"/>
</dbReference>
<feature type="region of interest" description="Disordered" evidence="1">
    <location>
        <begin position="917"/>
        <end position="956"/>
    </location>
</feature>
<feature type="compositionally biased region" description="Low complexity" evidence="1">
    <location>
        <begin position="978"/>
        <end position="1010"/>
    </location>
</feature>
<evidence type="ECO:0000313" key="4">
    <source>
        <dbReference type="Proteomes" id="UP000053424"/>
    </source>
</evidence>
<evidence type="ECO:0000313" key="3">
    <source>
        <dbReference type="EMBL" id="KIM46394.1"/>
    </source>
</evidence>
<dbReference type="SUPFAM" id="SSF48065">
    <property type="entry name" value="DBL homology domain (DH-domain)"/>
    <property type="match status" value="1"/>
</dbReference>
<dbReference type="Pfam" id="PF00621">
    <property type="entry name" value="RhoGEF"/>
    <property type="match status" value="2"/>
</dbReference>
<gene>
    <name evidence="3" type="ORF">M413DRAFT_65407</name>
</gene>
<dbReference type="AlphaFoldDB" id="A0A0C3CQL5"/>
<feature type="compositionally biased region" description="Basic and acidic residues" evidence="1">
    <location>
        <begin position="1076"/>
        <end position="1099"/>
    </location>
</feature>